<dbReference type="InterPro" id="IPR008792">
    <property type="entry name" value="PQQD"/>
</dbReference>
<keyword evidence="2" id="KW-1185">Reference proteome</keyword>
<dbReference type="AlphaFoldDB" id="A0A7W9NL70"/>
<dbReference type="RefSeq" id="WP_184868105.1">
    <property type="nucleotide sequence ID" value="NZ_BAAAWY010000016.1"/>
</dbReference>
<dbReference type="Gene3D" id="1.10.10.1150">
    <property type="entry name" value="Coenzyme PQQ synthesis protein D (PqqD)"/>
    <property type="match status" value="1"/>
</dbReference>
<dbReference type="Proteomes" id="UP000585638">
    <property type="component" value="Unassembled WGS sequence"/>
</dbReference>
<dbReference type="NCBIfam" id="NF033530">
    <property type="entry name" value="lasso_PqqD_Strm"/>
    <property type="match status" value="1"/>
</dbReference>
<sequence>MPLRLHPDVAHTATDDGAVLLDQNTGRYWQLNATGSGILDAVLGGRAVDQVVADLAARHAVEPDRVRRDVTGLLDRLRTAGLVQGAS</sequence>
<accession>A0A7W9NL70</accession>
<name>A0A7W9NL70_9PSEU</name>
<organism evidence="1 2">
    <name type="scientific">Kutzneria kofuensis</name>
    <dbReference type="NCBI Taxonomy" id="103725"/>
    <lineage>
        <taxon>Bacteria</taxon>
        <taxon>Bacillati</taxon>
        <taxon>Actinomycetota</taxon>
        <taxon>Actinomycetes</taxon>
        <taxon>Pseudonocardiales</taxon>
        <taxon>Pseudonocardiaceae</taxon>
        <taxon>Kutzneria</taxon>
    </lineage>
</organism>
<dbReference type="Pfam" id="PF05402">
    <property type="entry name" value="PqqD"/>
    <property type="match status" value="1"/>
</dbReference>
<evidence type="ECO:0000313" key="1">
    <source>
        <dbReference type="EMBL" id="MBB5896454.1"/>
    </source>
</evidence>
<comment type="caution">
    <text evidence="1">The sequence shown here is derived from an EMBL/GenBank/DDBJ whole genome shotgun (WGS) entry which is preliminary data.</text>
</comment>
<proteinExistence type="predicted"/>
<dbReference type="EMBL" id="JACHIR010000001">
    <property type="protein sequence ID" value="MBB5896454.1"/>
    <property type="molecule type" value="Genomic_DNA"/>
</dbReference>
<dbReference type="InterPro" id="IPR041881">
    <property type="entry name" value="PqqD_sf"/>
</dbReference>
<gene>
    <name evidence="1" type="ORF">BJ998_007650</name>
</gene>
<reference evidence="1 2" key="1">
    <citation type="submission" date="2020-08" db="EMBL/GenBank/DDBJ databases">
        <title>Sequencing the genomes of 1000 actinobacteria strains.</title>
        <authorList>
            <person name="Klenk H.-P."/>
        </authorList>
    </citation>
    <scope>NUCLEOTIDE SEQUENCE [LARGE SCALE GENOMIC DNA]</scope>
    <source>
        <strain evidence="1 2">DSM 43851</strain>
    </source>
</reference>
<protein>
    <recommendedName>
        <fullName evidence="3">Coenzyme PQQ synthesis protein D (PqqD)</fullName>
    </recommendedName>
</protein>
<evidence type="ECO:0008006" key="3">
    <source>
        <dbReference type="Google" id="ProtNLM"/>
    </source>
</evidence>
<evidence type="ECO:0000313" key="2">
    <source>
        <dbReference type="Proteomes" id="UP000585638"/>
    </source>
</evidence>